<dbReference type="GO" id="GO:0016491">
    <property type="term" value="F:oxidoreductase activity"/>
    <property type="evidence" value="ECO:0007669"/>
    <property type="project" value="UniProtKB-KW"/>
</dbReference>
<dbReference type="AlphaFoldDB" id="A0A1H8HWS2"/>
<dbReference type="SUPFAM" id="SSF51735">
    <property type="entry name" value="NAD(P)-binding Rossmann-fold domains"/>
    <property type="match status" value="1"/>
</dbReference>
<dbReference type="EMBL" id="FOCI01000022">
    <property type="protein sequence ID" value="SEN60148.1"/>
    <property type="molecule type" value="Genomic_DNA"/>
</dbReference>
<dbReference type="Gene3D" id="3.40.50.720">
    <property type="entry name" value="NAD(P)-binding Rossmann-like Domain"/>
    <property type="match status" value="1"/>
</dbReference>
<dbReference type="InterPro" id="IPR001509">
    <property type="entry name" value="Epimerase_deHydtase"/>
</dbReference>
<dbReference type="InterPro" id="IPR036291">
    <property type="entry name" value="NAD(P)-bd_dom_sf"/>
</dbReference>
<dbReference type="PANTHER" id="PTHR43103:SF5">
    <property type="entry name" value="4-EPIMERASE, PUTATIVE (AFU_ORTHOLOGUE AFUA_7G00360)-RELATED"/>
    <property type="match status" value="1"/>
</dbReference>
<feature type="domain" description="NAD-dependent epimerase/dehydratase" evidence="4">
    <location>
        <begin position="5"/>
        <end position="164"/>
    </location>
</feature>
<accession>A0A1H8HWS2</accession>
<gene>
    <name evidence="5" type="ORF">SAMN04488003_12246</name>
</gene>
<evidence type="ECO:0000256" key="2">
    <source>
        <dbReference type="ARBA" id="ARBA00023002"/>
    </source>
</evidence>
<name>A0A1H8HWS2_9RHOB</name>
<evidence type="ECO:0000256" key="1">
    <source>
        <dbReference type="ARBA" id="ARBA00007637"/>
    </source>
</evidence>
<dbReference type="Proteomes" id="UP000199585">
    <property type="component" value="Unassembled WGS sequence"/>
</dbReference>
<evidence type="ECO:0000256" key="3">
    <source>
        <dbReference type="ARBA" id="ARBA00023027"/>
    </source>
</evidence>
<organism evidence="5 6">
    <name type="scientific">Loktanella fryxellensis</name>
    <dbReference type="NCBI Taxonomy" id="245187"/>
    <lineage>
        <taxon>Bacteria</taxon>
        <taxon>Pseudomonadati</taxon>
        <taxon>Pseudomonadota</taxon>
        <taxon>Alphaproteobacteria</taxon>
        <taxon>Rhodobacterales</taxon>
        <taxon>Roseobacteraceae</taxon>
        <taxon>Loktanella</taxon>
    </lineage>
</organism>
<keyword evidence="6" id="KW-1185">Reference proteome</keyword>
<reference evidence="5 6" key="1">
    <citation type="submission" date="2016-10" db="EMBL/GenBank/DDBJ databases">
        <authorList>
            <person name="de Groot N.N."/>
        </authorList>
    </citation>
    <scope>NUCLEOTIDE SEQUENCE [LARGE SCALE GENOMIC DNA]</scope>
    <source>
        <strain evidence="5 6">DSM 16213</strain>
    </source>
</reference>
<comment type="similarity">
    <text evidence="1">Belongs to the NAD(P)-dependent epimerase/dehydratase family.</text>
</comment>
<dbReference type="Pfam" id="PF01370">
    <property type="entry name" value="Epimerase"/>
    <property type="match status" value="1"/>
</dbReference>
<sequence length="278" mass="29897">MLNKIVLTGAAGKLGGLLRAPLAALCRELVTTDLAPGLANLLPNETYVAADLSQLDQVMGVMEGADMVVHFGAIGDEAPWDAILQSNIVGAYTVWEAAYRQGVRRVVYASSIHAVGMHPKTDFIDTTARHRPDTYYGLSKCFAEDLASLYWDKRGIESVCMRIYSCEESVNNARALGTWLSHPDLIRLVTAAITTPTTGFSIVWGVSANDRVPVDNARASFLGYRPQDNAEVHAPRVLAQAAAMDPQNPEDMCHGGPFAVVPLGESGVAMIKARSVKA</sequence>
<evidence type="ECO:0000313" key="6">
    <source>
        <dbReference type="Proteomes" id="UP000199585"/>
    </source>
</evidence>
<evidence type="ECO:0000313" key="5">
    <source>
        <dbReference type="EMBL" id="SEN60148.1"/>
    </source>
</evidence>
<dbReference type="PANTHER" id="PTHR43103">
    <property type="entry name" value="NUCLEOSIDE-DIPHOSPHATE-SUGAR EPIMERASE"/>
    <property type="match status" value="1"/>
</dbReference>
<keyword evidence="2" id="KW-0560">Oxidoreductase</keyword>
<protein>
    <submittedName>
        <fullName evidence="5">Uronate dehydrogenase</fullName>
    </submittedName>
</protein>
<evidence type="ECO:0000259" key="4">
    <source>
        <dbReference type="Pfam" id="PF01370"/>
    </source>
</evidence>
<keyword evidence="3" id="KW-0520">NAD</keyword>
<dbReference type="STRING" id="245187.SAMN04488003_12246"/>
<proteinExistence type="inferred from homology"/>
<dbReference type="OrthoDB" id="8770295at2"/>